<proteinExistence type="predicted"/>
<feature type="region of interest" description="Disordered" evidence="1">
    <location>
        <begin position="101"/>
        <end position="135"/>
    </location>
</feature>
<dbReference type="VEuPathDB" id="FungiDB:MGG_10004"/>
<organism evidence="3 4">
    <name type="scientific">Pyricularia oryzae (strain 70-15 / ATCC MYA-4617 / FGSC 8958)</name>
    <name type="common">Rice blast fungus</name>
    <name type="synonym">Magnaporthe oryzae</name>
    <dbReference type="NCBI Taxonomy" id="242507"/>
    <lineage>
        <taxon>Eukaryota</taxon>
        <taxon>Fungi</taxon>
        <taxon>Dikarya</taxon>
        <taxon>Ascomycota</taxon>
        <taxon>Pezizomycotina</taxon>
        <taxon>Sordariomycetes</taxon>
        <taxon>Sordariomycetidae</taxon>
        <taxon>Magnaporthales</taxon>
        <taxon>Pyriculariaceae</taxon>
        <taxon>Pyricularia</taxon>
    </lineage>
</organism>
<dbReference type="HOGENOM" id="CLU_1886173_0_0_1"/>
<keyword evidence="4" id="KW-1185">Reference proteome</keyword>
<evidence type="ECO:0000313" key="4">
    <source>
        <dbReference type="Proteomes" id="UP000009058"/>
    </source>
</evidence>
<evidence type="ECO:0000256" key="2">
    <source>
        <dbReference type="SAM" id="SignalP"/>
    </source>
</evidence>
<dbReference type="InParanoid" id="G4N9E3"/>
<dbReference type="OrthoDB" id="10464069at2759"/>
<accession>G4N9E3</accession>
<dbReference type="Proteomes" id="UP000009058">
    <property type="component" value="Chromosome 4"/>
</dbReference>
<reference key="2">
    <citation type="submission" date="2011-05" db="EMBL/GenBank/DDBJ databases">
        <title>The Genome Sequence of Magnaporthe oryzae 70-15.</title>
        <authorList>
            <consortium name="The Broad Institute Genome Sequencing Platform"/>
            <person name="Ma L.-J."/>
            <person name="Dead R."/>
            <person name="Young S.K."/>
            <person name="Zeng Q."/>
            <person name="Gargeya S."/>
            <person name="Fitzgerald M."/>
            <person name="Haas B."/>
            <person name="Abouelleil A."/>
            <person name="Alvarado L."/>
            <person name="Arachchi H.M."/>
            <person name="Berlin A."/>
            <person name="Brown A."/>
            <person name="Chapman S.B."/>
            <person name="Chen Z."/>
            <person name="Dunbar C."/>
            <person name="Freedman E."/>
            <person name="Gearin G."/>
            <person name="Gellesch M."/>
            <person name="Goldberg J."/>
            <person name="Griggs A."/>
            <person name="Gujja S."/>
            <person name="Heiman D."/>
            <person name="Howarth C."/>
            <person name="Larson L."/>
            <person name="Lui A."/>
            <person name="MacDonald P.J.P."/>
            <person name="Mehta T."/>
            <person name="Montmayeur A."/>
            <person name="Murphy C."/>
            <person name="Neiman D."/>
            <person name="Pearson M."/>
            <person name="Priest M."/>
            <person name="Roberts A."/>
            <person name="Saif S."/>
            <person name="Shea T."/>
            <person name="Shenoy N."/>
            <person name="Sisk P."/>
            <person name="Stolte C."/>
            <person name="Sykes S."/>
            <person name="Yandava C."/>
            <person name="Wortman J."/>
            <person name="Nusbaum C."/>
            <person name="Birren B."/>
        </authorList>
    </citation>
    <scope>NUCLEOTIDE SEQUENCE</scope>
    <source>
        <strain>70-15</strain>
    </source>
</reference>
<dbReference type="KEGG" id="mgr:MGG_10004"/>
<name>G4N9E3_PYRO7</name>
<dbReference type="GeneID" id="2681027"/>
<dbReference type="RefSeq" id="XP_003717503.1">
    <property type="nucleotide sequence ID" value="XM_003717455.1"/>
</dbReference>
<dbReference type="AlphaFoldDB" id="G4N9E3"/>
<evidence type="ECO:0000313" key="3">
    <source>
        <dbReference type="EMBL" id="EHA51184.1"/>
    </source>
</evidence>
<sequence length="135" mass="14210">MHFQTILAVASATILAFGSGAAARRVMVLPIQIYQGNNMILELKDQVAGGTAYASIHLRGQPRMQQYPIPISKTGNPDPSQLPPGYTAIANRAGARVVDLLPDGSVPGAGTGGARSPRSPRRRLTVPGVTDRLGR</sequence>
<keyword evidence="2" id="KW-0732">Signal</keyword>
<feature type="signal peptide" evidence="2">
    <location>
        <begin position="1"/>
        <end position="23"/>
    </location>
</feature>
<gene>
    <name evidence="3" type="ORF">MGG_10004</name>
</gene>
<dbReference type="EMBL" id="CM001234">
    <property type="protein sequence ID" value="EHA51184.1"/>
    <property type="molecule type" value="Genomic_DNA"/>
</dbReference>
<reference evidence="3 4" key="1">
    <citation type="journal article" date="2005" name="Nature">
        <title>The genome sequence of the rice blast fungus Magnaporthe grisea.</title>
        <authorList>
            <person name="Dean R.A."/>
            <person name="Talbot N.J."/>
            <person name="Ebbole D.J."/>
            <person name="Farman M.L."/>
            <person name="Mitchell T.K."/>
            <person name="Orbach M.J."/>
            <person name="Thon M."/>
            <person name="Kulkarni R."/>
            <person name="Xu J.R."/>
            <person name="Pan H."/>
            <person name="Read N.D."/>
            <person name="Lee Y.H."/>
            <person name="Carbone I."/>
            <person name="Brown D."/>
            <person name="Oh Y.Y."/>
            <person name="Donofrio N."/>
            <person name="Jeong J.S."/>
            <person name="Soanes D.M."/>
            <person name="Djonovic S."/>
            <person name="Kolomiets E."/>
            <person name="Rehmeyer C."/>
            <person name="Li W."/>
            <person name="Harding M."/>
            <person name="Kim S."/>
            <person name="Lebrun M.H."/>
            <person name="Bohnert H."/>
            <person name="Coughlan S."/>
            <person name="Butler J."/>
            <person name="Calvo S."/>
            <person name="Ma L.J."/>
            <person name="Nicol R."/>
            <person name="Purcell S."/>
            <person name="Nusbaum C."/>
            <person name="Galagan J.E."/>
            <person name="Birren B.W."/>
        </authorList>
    </citation>
    <scope>NUCLEOTIDE SEQUENCE [LARGE SCALE GENOMIC DNA]</scope>
    <source>
        <strain evidence="4">70-15 / ATCC MYA-4617 / FGSC 8958</strain>
    </source>
</reference>
<protein>
    <submittedName>
        <fullName evidence="3">Uncharacterized protein</fullName>
    </submittedName>
</protein>
<evidence type="ECO:0000256" key="1">
    <source>
        <dbReference type="SAM" id="MobiDB-lite"/>
    </source>
</evidence>
<feature type="chain" id="PRO_5003466192" evidence="2">
    <location>
        <begin position="24"/>
        <end position="135"/>
    </location>
</feature>